<evidence type="ECO:0000259" key="3">
    <source>
        <dbReference type="Pfam" id="PF10145"/>
    </source>
</evidence>
<evidence type="ECO:0000313" key="4">
    <source>
        <dbReference type="EMBL" id="CBA74666.1"/>
    </source>
</evidence>
<feature type="domain" description="Phage tail tape measure protein" evidence="3">
    <location>
        <begin position="98"/>
        <end position="298"/>
    </location>
</feature>
<sequence length="631" mass="67964">MRRFASIRNSIVANSIELKAIITAVDKLSAPLKGMKKQIKSFKKEFSAGMAGAAALGTSVVTAMIAPIKQAIDFESTMADVRKVVDFDTPEQFKQMSEEVLKLSTKLPMAADGIGQIVAAGGQAGIAKEELMSFAESAVKMGVAFDQTAKQSGQMMAEWRTAFKLTQNSVIELADKINYLSNTTPASAQKISEIVTRVGSLAETAGVSTGDLAALGATIGGMGVEAEVAGTGIQNFMLALTNASTSRAKNVLKAIGMTPKQLSKGMVKDSRATMIKVLEGLSKLPKDKQAKGLEWLFGRESIKAIAPLLTNLDLLKSNFSKVADKQKYSGSMQKEYATRAATTANAIQLFKNQMQVASVTIGSEFLPAITRTTEKLMPLINRFSEWAKTHKEAIKSFAKMGLYLLGTATAVGVVTRAFRIFNGVMKMSPLGKLVTLMVVAGGLIVDNWEAVSPVVKAVWSDIDGVVEAIGGWETVLKGILAFVVLKWSVDMVKSIRNVTSEMKKLTGTKGILGKAGVIGAISMGVEPLVDKGINAFFGGSEWFQNIRTARDWGEFGRSIIGNSHLVKDDKGDWQFQKTPQNTFDSIGKNEPIDGEVRLIFENAPQGMRLAPEGNPPSWLSYDVGYNRFAKK</sequence>
<protein>
    <submittedName>
        <fullName evidence="4">Phage tail tape measure protein</fullName>
    </submittedName>
</protein>
<proteinExistence type="predicted"/>
<keyword evidence="2" id="KW-0812">Transmembrane</keyword>
<dbReference type="EMBL" id="FN545242">
    <property type="protein sequence ID" value="CBA74666.1"/>
    <property type="molecule type" value="Genomic_DNA"/>
</dbReference>
<evidence type="ECO:0000256" key="1">
    <source>
        <dbReference type="ARBA" id="ARBA00022612"/>
    </source>
</evidence>
<keyword evidence="1" id="KW-1188">Viral release from host cell</keyword>
<dbReference type="Pfam" id="PF10145">
    <property type="entry name" value="PhageMin_Tail"/>
    <property type="match status" value="1"/>
</dbReference>
<keyword evidence="2" id="KW-1133">Transmembrane helix</keyword>
<dbReference type="PANTHER" id="PTHR37813:SF1">
    <property type="entry name" value="FELS-2 PROPHAGE PROTEIN"/>
    <property type="match status" value="1"/>
</dbReference>
<evidence type="ECO:0000256" key="2">
    <source>
        <dbReference type="SAM" id="Phobius"/>
    </source>
</evidence>
<reference evidence="4" key="1">
    <citation type="journal article" date="2010" name="Insect Mol. Biol.">
        <title>The draft genome sequence of Arsenophonus nasoniae, son-killer bacterium of Nasonia vitripennis, reveals genes associated with virulence and symbiosis.</title>
        <authorList>
            <person name="Wilkes T."/>
            <person name="Darby A.C."/>
            <person name="Choi J."/>
            <person name="Colborne J.K."/>
            <person name="Werren J.H."/>
            <person name="Hurst G.D.D."/>
        </authorList>
    </citation>
    <scope>NUCLEOTIDE SEQUENCE</scope>
</reference>
<dbReference type="AlphaFoldDB" id="D2U1K8"/>
<dbReference type="InterPro" id="IPR010090">
    <property type="entry name" value="Phage_tape_meas"/>
</dbReference>
<gene>
    <name evidence="4" type="ORF">ARN_24420</name>
</gene>
<dbReference type="PANTHER" id="PTHR37813">
    <property type="entry name" value="FELS-2 PROPHAGE PROTEIN"/>
    <property type="match status" value="1"/>
</dbReference>
<name>D2U1K8_9GAMM</name>
<keyword evidence="2" id="KW-0472">Membrane</keyword>
<accession>D2U1K8</accession>
<organism evidence="4">
    <name type="scientific">Arsenophonus nasoniae</name>
    <name type="common">son-killer infecting Nasonia vitripennis</name>
    <dbReference type="NCBI Taxonomy" id="638"/>
    <lineage>
        <taxon>Bacteria</taxon>
        <taxon>Pseudomonadati</taxon>
        <taxon>Pseudomonadota</taxon>
        <taxon>Gammaproteobacteria</taxon>
        <taxon>Enterobacterales</taxon>
        <taxon>Morganellaceae</taxon>
        <taxon>Arsenophonus</taxon>
    </lineage>
</organism>
<dbReference type="NCBIfam" id="TIGR01760">
    <property type="entry name" value="tape_meas_TP901"/>
    <property type="match status" value="1"/>
</dbReference>
<feature type="transmembrane region" description="Helical" evidence="2">
    <location>
        <begin position="46"/>
        <end position="68"/>
    </location>
</feature>